<sequence>MRSTTDWSARALGALAGAVALVAALLPAAPAAAASVGFKAATLNIYYGLSQADFAHDLNLIASKADLVGLNEVGARKTFLASWAADNGWWLYAPGGTNQAGEALIAKKSMFDVLDKGSIFVCDTNGPGEVPPARYNNWVKYRHKASGRNVTHINAHAVASIETAGRPEDLPRTRCAEAQFQGLKELAVDKQDEGQVIVSGDLNVDFTADRSYGYAKFPWQVFEANELPNLRSNYNLYGEKGTGTHGNRHIDYIYFWKRLPEYQLMWMTDYDVVGGTRSDHNGVVSTFSIQS</sequence>
<proteinExistence type="predicted"/>
<dbReference type="InterPro" id="IPR036691">
    <property type="entry name" value="Endo/exonu/phosph_ase_sf"/>
</dbReference>
<dbReference type="EMBL" id="FMCR01000002">
    <property type="protein sequence ID" value="SCE98537.1"/>
    <property type="molecule type" value="Genomic_DNA"/>
</dbReference>
<feature type="signal peptide" evidence="1">
    <location>
        <begin position="1"/>
        <end position="33"/>
    </location>
</feature>
<keyword evidence="3" id="KW-0540">Nuclease</keyword>
<dbReference type="Gene3D" id="3.60.10.10">
    <property type="entry name" value="Endonuclease/exonuclease/phosphatase"/>
    <property type="match status" value="1"/>
</dbReference>
<dbReference type="GO" id="GO:0004519">
    <property type="term" value="F:endonuclease activity"/>
    <property type="evidence" value="ECO:0007669"/>
    <property type="project" value="UniProtKB-KW"/>
</dbReference>
<dbReference type="Pfam" id="PF03372">
    <property type="entry name" value="Exo_endo_phos"/>
    <property type="match status" value="1"/>
</dbReference>
<dbReference type="RefSeq" id="WP_091399941.1">
    <property type="nucleotide sequence ID" value="NZ_FMCR01000002.1"/>
</dbReference>
<keyword evidence="1" id="KW-0732">Signal</keyword>
<dbReference type="STRING" id="285676.GA0070561_2923"/>
<keyword evidence="3" id="KW-0255">Endonuclease</keyword>
<evidence type="ECO:0000256" key="1">
    <source>
        <dbReference type="SAM" id="SignalP"/>
    </source>
</evidence>
<dbReference type="AlphaFoldDB" id="A0A1C4WQL1"/>
<keyword evidence="3" id="KW-0269">Exonuclease</keyword>
<accession>A0A1C4WQL1</accession>
<feature type="domain" description="Endonuclease/exonuclease/phosphatase" evidence="2">
    <location>
        <begin position="41"/>
        <end position="280"/>
    </location>
</feature>
<dbReference type="SUPFAM" id="SSF56219">
    <property type="entry name" value="DNase I-like"/>
    <property type="match status" value="1"/>
</dbReference>
<evidence type="ECO:0000313" key="3">
    <source>
        <dbReference type="EMBL" id="SCE98537.1"/>
    </source>
</evidence>
<organism evidence="3 4">
    <name type="scientific">Micromonospora saelicesensis</name>
    <dbReference type="NCBI Taxonomy" id="285676"/>
    <lineage>
        <taxon>Bacteria</taxon>
        <taxon>Bacillati</taxon>
        <taxon>Actinomycetota</taxon>
        <taxon>Actinomycetes</taxon>
        <taxon>Micromonosporales</taxon>
        <taxon>Micromonosporaceae</taxon>
        <taxon>Micromonospora</taxon>
    </lineage>
</organism>
<gene>
    <name evidence="3" type="ORF">GA0070561_2923</name>
</gene>
<dbReference type="GO" id="GO:0004527">
    <property type="term" value="F:exonuclease activity"/>
    <property type="evidence" value="ECO:0007669"/>
    <property type="project" value="UniProtKB-KW"/>
</dbReference>
<evidence type="ECO:0000259" key="2">
    <source>
        <dbReference type="Pfam" id="PF03372"/>
    </source>
</evidence>
<name>A0A1C4WQL1_9ACTN</name>
<dbReference type="InterPro" id="IPR005135">
    <property type="entry name" value="Endo/exonuclease/phosphatase"/>
</dbReference>
<dbReference type="Proteomes" id="UP000198864">
    <property type="component" value="Unassembled WGS sequence"/>
</dbReference>
<evidence type="ECO:0000313" key="4">
    <source>
        <dbReference type="Proteomes" id="UP000198864"/>
    </source>
</evidence>
<protein>
    <submittedName>
        <fullName evidence="3">Endonuclease/Exonuclease/phosphatase family protein</fullName>
    </submittedName>
</protein>
<reference evidence="3 4" key="1">
    <citation type="submission" date="2016-06" db="EMBL/GenBank/DDBJ databases">
        <authorList>
            <person name="Kjaerup R.B."/>
            <person name="Dalgaard T.S."/>
            <person name="Juul-Madsen H.R."/>
        </authorList>
    </citation>
    <scope>NUCLEOTIDE SEQUENCE [LARGE SCALE GENOMIC DNA]</scope>
    <source>
        <strain evidence="3 4">DSM 44871</strain>
    </source>
</reference>
<feature type="chain" id="PRO_5008707149" evidence="1">
    <location>
        <begin position="34"/>
        <end position="291"/>
    </location>
</feature>
<keyword evidence="3" id="KW-0378">Hydrolase</keyword>